<dbReference type="GO" id="GO:0052621">
    <property type="term" value="F:diguanylate cyclase activity"/>
    <property type="evidence" value="ECO:0007669"/>
    <property type="project" value="UniProtKB-EC"/>
</dbReference>
<dbReference type="InterPro" id="IPR050469">
    <property type="entry name" value="Diguanylate_Cyclase"/>
</dbReference>
<dbReference type="EC" id="2.7.7.65" evidence="2"/>
<feature type="signal peptide" evidence="6">
    <location>
        <begin position="1"/>
        <end position="25"/>
    </location>
</feature>
<feature type="transmembrane region" description="Helical" evidence="5">
    <location>
        <begin position="252"/>
        <end position="273"/>
    </location>
</feature>
<dbReference type="SMART" id="SM00267">
    <property type="entry name" value="GGDEF"/>
    <property type="match status" value="1"/>
</dbReference>
<dbReference type="InterPro" id="IPR011622">
    <property type="entry name" value="7TMR_DISM_rcpt_extracell_dom2"/>
</dbReference>
<protein>
    <recommendedName>
        <fullName evidence="2">diguanylate cyclase</fullName>
        <ecNumber evidence="2">2.7.7.65</ecNumber>
    </recommendedName>
</protein>
<dbReference type="SUPFAM" id="SSF55073">
    <property type="entry name" value="Nucleotide cyclase"/>
    <property type="match status" value="1"/>
</dbReference>
<reference evidence="8" key="1">
    <citation type="submission" date="2022-11" db="EMBL/GenBank/DDBJ databases">
        <title>Parathalassolutuus dongxingensis gen. nov., sp. nov., a novel member of family Oceanospirillaceae isolated from a coastal shrimp pond in Guangxi, China.</title>
        <authorList>
            <person name="Chen H."/>
        </authorList>
    </citation>
    <scope>NUCLEOTIDE SEQUENCE</scope>
    <source>
        <strain evidence="8">G-43</strain>
    </source>
</reference>
<keyword evidence="6" id="KW-0732">Signal</keyword>
<keyword evidence="4" id="KW-0175">Coiled coil</keyword>
<dbReference type="GO" id="GO:0005886">
    <property type="term" value="C:plasma membrane"/>
    <property type="evidence" value="ECO:0007669"/>
    <property type="project" value="TreeGrafter"/>
</dbReference>
<dbReference type="GO" id="GO:1902201">
    <property type="term" value="P:negative regulation of bacterial-type flagellum-dependent cell motility"/>
    <property type="evidence" value="ECO:0007669"/>
    <property type="project" value="TreeGrafter"/>
</dbReference>
<feature type="domain" description="GGDEF" evidence="7">
    <location>
        <begin position="501"/>
        <end position="636"/>
    </location>
</feature>
<feature type="transmembrane region" description="Helical" evidence="5">
    <location>
        <begin position="318"/>
        <end position="336"/>
    </location>
</feature>
<evidence type="ECO:0000256" key="6">
    <source>
        <dbReference type="SAM" id="SignalP"/>
    </source>
</evidence>
<feature type="transmembrane region" description="Helical" evidence="5">
    <location>
        <begin position="223"/>
        <end position="246"/>
    </location>
</feature>
<dbReference type="PANTHER" id="PTHR45138:SF9">
    <property type="entry name" value="DIGUANYLATE CYCLASE DGCM-RELATED"/>
    <property type="match status" value="1"/>
</dbReference>
<evidence type="ECO:0000259" key="7">
    <source>
        <dbReference type="PROSITE" id="PS50887"/>
    </source>
</evidence>
<dbReference type="EMBL" id="JAPNOA010000006">
    <property type="protein sequence ID" value="MCY0963848.1"/>
    <property type="molecule type" value="Genomic_DNA"/>
</dbReference>
<dbReference type="AlphaFoldDB" id="A0A9X3IS71"/>
<evidence type="ECO:0000256" key="1">
    <source>
        <dbReference type="ARBA" id="ARBA00001946"/>
    </source>
</evidence>
<keyword evidence="5" id="KW-0812">Transmembrane</keyword>
<keyword evidence="5" id="KW-1133">Transmembrane helix</keyword>
<dbReference type="InterPro" id="IPR011623">
    <property type="entry name" value="7TMR_DISM_rcpt_extracell_dom1"/>
</dbReference>
<comment type="cofactor">
    <cofactor evidence="1">
        <name>Mg(2+)</name>
        <dbReference type="ChEBI" id="CHEBI:18420"/>
    </cofactor>
</comment>
<keyword evidence="5" id="KW-0472">Membrane</keyword>
<organism evidence="8 9">
    <name type="scientific">Parathalassolituus penaei</name>
    <dbReference type="NCBI Taxonomy" id="2997323"/>
    <lineage>
        <taxon>Bacteria</taxon>
        <taxon>Pseudomonadati</taxon>
        <taxon>Pseudomonadota</taxon>
        <taxon>Gammaproteobacteria</taxon>
        <taxon>Oceanospirillales</taxon>
        <taxon>Oceanospirillaceae</taxon>
        <taxon>Parathalassolituus</taxon>
    </lineage>
</organism>
<dbReference type="InterPro" id="IPR000160">
    <property type="entry name" value="GGDEF_dom"/>
</dbReference>
<sequence length="644" mass="73542">MVLTIRAWLPLVCLLALFFPNISLAESAVGSTTPLIIIDRNSPVTTPDNRIRYLVEEQALNIGQVLENDLEWQILKQAPLNLPNEERPVWVHFRLMSKDGTPQKILHIDWSLLRQLEVYLFDRTDWKLLQYERVQLGQASGLGARLPFYLNLDTPLGHQTDVLIRVQASEHLLMPIQIFSPSSYVEHKQNRYLAYGMFFGLLLAMLGYNLSLYIFVRDKNYAVYCLYVAAITGYSATMNGIGPAWVWGGSDWLTNHAFRVFSSLSFITAALFIRQFLNLRQHGGWPWYLSNVSIITWFVLLLITPFSHSDLIGRAHSLSALISPVIAFIITLPLLLKRDEQAQNLSIAWLPLLVATFYYMLHLLGWLPYSTHVLDLQRFSFAIEVLLLSIALAQRINRERKERVLAQEASLRYYRQASKARQGELAAREAMLEAERKARSELEQRVAERTHELQSALASLATLNKELEAQSRTDGLTQLTNRRYFDDSLIRELHRAVQQQTPLALLIGDLDHFKHLNDHYGHLAGDECLRIAARLWRQQARRPNEVAARYGGEEFVMLLPEVDSTEALWLAERIRESIEELRINHDGHCIQFTCSIGVCAIIPNRQTTPESLLAAADAALYEAKASGRNKVCQGQWRAELHSAP</sequence>
<comment type="caution">
    <text evidence="8">The sequence shown here is derived from an EMBL/GenBank/DDBJ whole genome shotgun (WGS) entry which is preliminary data.</text>
</comment>
<evidence type="ECO:0000256" key="4">
    <source>
        <dbReference type="SAM" id="Coils"/>
    </source>
</evidence>
<dbReference type="CDD" id="cd01949">
    <property type="entry name" value="GGDEF"/>
    <property type="match status" value="1"/>
</dbReference>
<keyword evidence="8" id="KW-0548">Nucleotidyltransferase</keyword>
<feature type="transmembrane region" description="Helical" evidence="5">
    <location>
        <begin position="348"/>
        <end position="367"/>
    </location>
</feature>
<accession>A0A9X3IS71</accession>
<dbReference type="Gene3D" id="3.30.70.270">
    <property type="match status" value="1"/>
</dbReference>
<evidence type="ECO:0000313" key="9">
    <source>
        <dbReference type="Proteomes" id="UP001150830"/>
    </source>
</evidence>
<dbReference type="Gene3D" id="2.60.40.2380">
    <property type="match status" value="1"/>
</dbReference>
<name>A0A9X3IS71_9GAMM</name>
<dbReference type="Pfam" id="PF07696">
    <property type="entry name" value="7TMR-DISMED2"/>
    <property type="match status" value="1"/>
</dbReference>
<feature type="transmembrane region" description="Helical" evidence="5">
    <location>
        <begin position="285"/>
        <end position="306"/>
    </location>
</feature>
<keyword evidence="9" id="KW-1185">Reference proteome</keyword>
<dbReference type="Proteomes" id="UP001150830">
    <property type="component" value="Unassembled WGS sequence"/>
</dbReference>
<feature type="coiled-coil region" evidence="4">
    <location>
        <begin position="425"/>
        <end position="473"/>
    </location>
</feature>
<evidence type="ECO:0000256" key="2">
    <source>
        <dbReference type="ARBA" id="ARBA00012528"/>
    </source>
</evidence>
<dbReference type="PANTHER" id="PTHR45138">
    <property type="entry name" value="REGULATORY COMPONENTS OF SENSORY TRANSDUCTION SYSTEM"/>
    <property type="match status" value="1"/>
</dbReference>
<dbReference type="Pfam" id="PF00990">
    <property type="entry name" value="GGDEF"/>
    <property type="match status" value="1"/>
</dbReference>
<dbReference type="NCBIfam" id="TIGR00254">
    <property type="entry name" value="GGDEF"/>
    <property type="match status" value="1"/>
</dbReference>
<evidence type="ECO:0000313" key="8">
    <source>
        <dbReference type="EMBL" id="MCY0963848.1"/>
    </source>
</evidence>
<feature type="transmembrane region" description="Helical" evidence="5">
    <location>
        <begin position="192"/>
        <end position="216"/>
    </location>
</feature>
<dbReference type="InterPro" id="IPR029787">
    <property type="entry name" value="Nucleotide_cyclase"/>
</dbReference>
<evidence type="ECO:0000256" key="5">
    <source>
        <dbReference type="SAM" id="Phobius"/>
    </source>
</evidence>
<dbReference type="FunFam" id="3.30.70.270:FF:000001">
    <property type="entry name" value="Diguanylate cyclase domain protein"/>
    <property type="match status" value="1"/>
</dbReference>
<dbReference type="Pfam" id="PF07695">
    <property type="entry name" value="7TMR-DISM_7TM"/>
    <property type="match status" value="1"/>
</dbReference>
<proteinExistence type="predicted"/>
<feature type="chain" id="PRO_5040811169" description="diguanylate cyclase" evidence="6">
    <location>
        <begin position="26"/>
        <end position="644"/>
    </location>
</feature>
<dbReference type="InterPro" id="IPR043128">
    <property type="entry name" value="Rev_trsase/Diguanyl_cyclase"/>
</dbReference>
<gene>
    <name evidence="8" type="ORF">OUO13_01425</name>
</gene>
<dbReference type="PROSITE" id="PS50887">
    <property type="entry name" value="GGDEF"/>
    <property type="match status" value="1"/>
</dbReference>
<dbReference type="RefSeq" id="WP_283172068.1">
    <property type="nucleotide sequence ID" value="NZ_JAPNOA010000006.1"/>
</dbReference>
<dbReference type="GO" id="GO:0043709">
    <property type="term" value="P:cell adhesion involved in single-species biofilm formation"/>
    <property type="evidence" value="ECO:0007669"/>
    <property type="project" value="TreeGrafter"/>
</dbReference>
<keyword evidence="8" id="KW-0808">Transferase</keyword>
<evidence type="ECO:0000256" key="3">
    <source>
        <dbReference type="ARBA" id="ARBA00034247"/>
    </source>
</evidence>
<comment type="catalytic activity">
    <reaction evidence="3">
        <text>2 GTP = 3',3'-c-di-GMP + 2 diphosphate</text>
        <dbReference type="Rhea" id="RHEA:24898"/>
        <dbReference type="ChEBI" id="CHEBI:33019"/>
        <dbReference type="ChEBI" id="CHEBI:37565"/>
        <dbReference type="ChEBI" id="CHEBI:58805"/>
        <dbReference type="EC" id="2.7.7.65"/>
    </reaction>
</comment>